<evidence type="ECO:0000259" key="3">
    <source>
        <dbReference type="PROSITE" id="PS50887"/>
    </source>
</evidence>
<feature type="domain" description="MHYT" evidence="4">
    <location>
        <begin position="7"/>
        <end position="199"/>
    </location>
</feature>
<gene>
    <name evidence="5" type="ORF">SLU01_28690</name>
</gene>
<dbReference type="InterPro" id="IPR043128">
    <property type="entry name" value="Rev_trsase/Diguanyl_cyclase"/>
</dbReference>
<dbReference type="PANTHER" id="PTHR44757">
    <property type="entry name" value="DIGUANYLATE CYCLASE DGCP"/>
    <property type="match status" value="1"/>
</dbReference>
<dbReference type="CDD" id="cd01948">
    <property type="entry name" value="EAL"/>
    <property type="match status" value="1"/>
</dbReference>
<dbReference type="SUPFAM" id="SSF141868">
    <property type="entry name" value="EAL domain-like"/>
    <property type="match status" value="1"/>
</dbReference>
<dbReference type="Gene3D" id="3.30.70.270">
    <property type="match status" value="1"/>
</dbReference>
<keyword evidence="1" id="KW-0812">Transmembrane</keyword>
<protein>
    <submittedName>
        <fullName evidence="5">Putative signaling protein</fullName>
    </submittedName>
</protein>
<dbReference type="GO" id="GO:0016020">
    <property type="term" value="C:membrane"/>
    <property type="evidence" value="ECO:0007669"/>
    <property type="project" value="UniProtKB-UniRule"/>
</dbReference>
<dbReference type="Gene3D" id="3.20.20.450">
    <property type="entry name" value="EAL domain"/>
    <property type="match status" value="1"/>
</dbReference>
<feature type="transmembrane region" description="Helical" evidence="1">
    <location>
        <begin position="79"/>
        <end position="96"/>
    </location>
</feature>
<feature type="transmembrane region" description="Helical" evidence="1">
    <location>
        <begin position="6"/>
        <end position="30"/>
    </location>
</feature>
<dbReference type="PROSITE" id="PS50887">
    <property type="entry name" value="GGDEF"/>
    <property type="match status" value="1"/>
</dbReference>
<dbReference type="EMBL" id="BJYL01000039">
    <property type="protein sequence ID" value="GEN84557.1"/>
    <property type="molecule type" value="Genomic_DNA"/>
</dbReference>
<dbReference type="NCBIfam" id="TIGR00254">
    <property type="entry name" value="GGDEF"/>
    <property type="match status" value="1"/>
</dbReference>
<reference evidence="5 6" key="1">
    <citation type="submission" date="2019-07" db="EMBL/GenBank/DDBJ databases">
        <title>Whole genome shotgun sequence of Sporosarcina luteola NBRC 105378.</title>
        <authorList>
            <person name="Hosoyama A."/>
            <person name="Uohara A."/>
            <person name="Ohji S."/>
            <person name="Ichikawa N."/>
        </authorList>
    </citation>
    <scope>NUCLEOTIDE SEQUENCE [LARGE SCALE GENOMIC DNA]</scope>
    <source>
        <strain evidence="5 6">NBRC 105378</strain>
    </source>
</reference>
<dbReference type="InterPro" id="IPR052155">
    <property type="entry name" value="Biofilm_reg_signaling"/>
</dbReference>
<feature type="transmembrane region" description="Helical" evidence="1">
    <location>
        <begin position="108"/>
        <end position="126"/>
    </location>
</feature>
<dbReference type="AlphaFoldDB" id="A0A511ZAT1"/>
<keyword evidence="1" id="KW-0472">Membrane</keyword>
<evidence type="ECO:0000259" key="2">
    <source>
        <dbReference type="PROSITE" id="PS50883"/>
    </source>
</evidence>
<dbReference type="PROSITE" id="PS50924">
    <property type="entry name" value="MHYT"/>
    <property type="match status" value="1"/>
</dbReference>
<dbReference type="PROSITE" id="PS50883">
    <property type="entry name" value="EAL"/>
    <property type="match status" value="1"/>
</dbReference>
<feature type="transmembrane region" description="Helical" evidence="1">
    <location>
        <begin position="42"/>
        <end position="67"/>
    </location>
</feature>
<proteinExistence type="predicted"/>
<feature type="transmembrane region" description="Helical" evidence="1">
    <location>
        <begin position="173"/>
        <end position="193"/>
    </location>
</feature>
<dbReference type="Pfam" id="PF03707">
    <property type="entry name" value="MHYT"/>
    <property type="match status" value="2"/>
</dbReference>
<sequence length="670" mass="76139">MYIEGTYNIYIVALSVIIAVLASYSALNIAAKISNANGKMKYFWLFSGSFVMGSGVWSMHFIGMLAFEIHANMDYDASLTLLSMIASVLSSFIAFYITMPQIVDMKRLILGGFTMGSGIVAMHYIGMEAMIMPMELSYDKGLLLLSVVIAFIASYAALFLFLRFKNQRTASWLKWLSAIIMGTAICGMHYTGLKAARFHSHSHLTENTQGIDLFLLYSVLITTLFILFISWGAMFFDRNVLEKMAYQDAITGLPNRNEMNKFFDTFIGNETIGVLFIDLDKFKVINDTIGHDMGDLLISEVGARLQQFIRKDQRVFRIGGDEFLLVVKHCDEKWAEQLAKEILLSIKDVYRIEGNELYITASIGISIGTITSSNRFTLLKAADMAMYRAKKSGKNRYCLYNDALGLEEVRKMELEKDLQSALENNQFYIVYQPKWNVKTNRLYGFEALLRWEHPRLGVISPAEFIPITEETGLIVPITKWILEKVCHQCITWQTQGELQPVSVNLSNRLFQSGRLKDMVQNALEKANLKPHLLELEITESMVFYDVEDIILQLDSIRALGVRISMDDFGTGYSSIGLLDRMPIDTLKLDRLFTNDLDTPRKRAIMNAIIVMADDLQLDLIAEGVENEEHIESLTQLGCYLVQGYFYGKPMKVGEINKLFFNLNDKQLRTV</sequence>
<dbReference type="CDD" id="cd01949">
    <property type="entry name" value="GGDEF"/>
    <property type="match status" value="1"/>
</dbReference>
<dbReference type="InterPro" id="IPR035919">
    <property type="entry name" value="EAL_sf"/>
</dbReference>
<dbReference type="Pfam" id="PF00990">
    <property type="entry name" value="GGDEF"/>
    <property type="match status" value="1"/>
</dbReference>
<feature type="transmembrane region" description="Helical" evidence="1">
    <location>
        <begin position="213"/>
        <end position="236"/>
    </location>
</feature>
<feature type="domain" description="EAL" evidence="2">
    <location>
        <begin position="411"/>
        <end position="663"/>
    </location>
</feature>
<feature type="domain" description="GGDEF" evidence="3">
    <location>
        <begin position="270"/>
        <end position="402"/>
    </location>
</feature>
<dbReference type="SMART" id="SM00052">
    <property type="entry name" value="EAL"/>
    <property type="match status" value="1"/>
</dbReference>
<dbReference type="SMART" id="SM00267">
    <property type="entry name" value="GGDEF"/>
    <property type="match status" value="1"/>
</dbReference>
<comment type="caution">
    <text evidence="5">The sequence shown here is derived from an EMBL/GenBank/DDBJ whole genome shotgun (WGS) entry which is preliminary data.</text>
</comment>
<dbReference type="InterPro" id="IPR001633">
    <property type="entry name" value="EAL_dom"/>
</dbReference>
<dbReference type="Proteomes" id="UP000321901">
    <property type="component" value="Unassembled WGS sequence"/>
</dbReference>
<dbReference type="InterPro" id="IPR029787">
    <property type="entry name" value="Nucleotide_cyclase"/>
</dbReference>
<dbReference type="InterPro" id="IPR005330">
    <property type="entry name" value="MHYT_dom"/>
</dbReference>
<keyword evidence="6" id="KW-1185">Reference proteome</keyword>
<evidence type="ECO:0000259" key="4">
    <source>
        <dbReference type="PROSITE" id="PS50924"/>
    </source>
</evidence>
<organism evidence="5 6">
    <name type="scientific">Sporosarcina luteola</name>
    <dbReference type="NCBI Taxonomy" id="582850"/>
    <lineage>
        <taxon>Bacteria</taxon>
        <taxon>Bacillati</taxon>
        <taxon>Bacillota</taxon>
        <taxon>Bacilli</taxon>
        <taxon>Bacillales</taxon>
        <taxon>Caryophanaceae</taxon>
        <taxon>Sporosarcina</taxon>
    </lineage>
</organism>
<evidence type="ECO:0000313" key="6">
    <source>
        <dbReference type="Proteomes" id="UP000321901"/>
    </source>
</evidence>
<name>A0A511ZAT1_9BACL</name>
<keyword evidence="1" id="KW-1133">Transmembrane helix</keyword>
<dbReference type="SUPFAM" id="SSF55073">
    <property type="entry name" value="Nucleotide cyclase"/>
    <property type="match status" value="1"/>
</dbReference>
<evidence type="ECO:0000256" key="1">
    <source>
        <dbReference type="PROSITE-ProRule" id="PRU00244"/>
    </source>
</evidence>
<dbReference type="PANTHER" id="PTHR44757:SF2">
    <property type="entry name" value="BIOFILM ARCHITECTURE MAINTENANCE PROTEIN MBAA"/>
    <property type="match status" value="1"/>
</dbReference>
<accession>A0A511ZAT1</accession>
<dbReference type="Pfam" id="PF00563">
    <property type="entry name" value="EAL"/>
    <property type="match status" value="1"/>
</dbReference>
<evidence type="ECO:0000313" key="5">
    <source>
        <dbReference type="EMBL" id="GEN84557.1"/>
    </source>
</evidence>
<dbReference type="InterPro" id="IPR000160">
    <property type="entry name" value="GGDEF_dom"/>
</dbReference>
<feature type="transmembrane region" description="Helical" evidence="1">
    <location>
        <begin position="141"/>
        <end position="161"/>
    </location>
</feature>